<dbReference type="SUPFAM" id="SSF47336">
    <property type="entry name" value="ACP-like"/>
    <property type="match status" value="1"/>
</dbReference>
<reference evidence="2" key="1">
    <citation type="submission" date="2021-03" db="EMBL/GenBank/DDBJ databases">
        <title>Streptomyces poriferae sp. nov., a novel marine sponge-derived Actinobacteria species with anti-MRSA activity.</title>
        <authorList>
            <person name="Sandoval-Powers M."/>
            <person name="Kralova S."/>
            <person name="Nguyen G.-S."/>
            <person name="Fawwal D."/>
            <person name="Degnes K."/>
            <person name="Klinkenberg G."/>
            <person name="Sletta H."/>
            <person name="Wentzel A."/>
            <person name="Liles M.R."/>
        </authorList>
    </citation>
    <scope>NUCLEOTIDE SEQUENCE</scope>
    <source>
        <strain evidence="2">DSM 41794</strain>
    </source>
</reference>
<dbReference type="AlphaFoldDB" id="A0A939F7W8"/>
<dbReference type="InterPro" id="IPR045886">
    <property type="entry name" value="ThiF/MoeB/HesA"/>
</dbReference>
<dbReference type="PANTHER" id="PTHR43267:SF3">
    <property type="entry name" value="THIF PROTEIN"/>
    <property type="match status" value="1"/>
</dbReference>
<dbReference type="Pfam" id="PF00550">
    <property type="entry name" value="PP-binding"/>
    <property type="match status" value="1"/>
</dbReference>
<accession>A0A939F7W8</accession>
<comment type="caution">
    <text evidence="2">The sequence shown here is derived from an EMBL/GenBank/DDBJ whole genome shotgun (WGS) entry which is preliminary data.</text>
</comment>
<dbReference type="PROSITE" id="PS50075">
    <property type="entry name" value="CARRIER"/>
    <property type="match status" value="1"/>
</dbReference>
<dbReference type="InterPro" id="IPR009081">
    <property type="entry name" value="PP-bd_ACP"/>
</dbReference>
<dbReference type="Pfam" id="PF00899">
    <property type="entry name" value="ThiF"/>
    <property type="match status" value="1"/>
</dbReference>
<gene>
    <name evidence="2" type="ORF">J0695_16090</name>
</gene>
<dbReference type="SUPFAM" id="SSF55729">
    <property type="entry name" value="Acyl-CoA N-acyltransferases (Nat)"/>
    <property type="match status" value="1"/>
</dbReference>
<dbReference type="Gene3D" id="3.40.50.720">
    <property type="entry name" value="NAD(P)-binding Rossmann-like Domain"/>
    <property type="match status" value="1"/>
</dbReference>
<sequence length="652" mass="71123">MRLSTPETGELFQTRAYLGAERYEECLREYGLGTAKTFEHSRLVVEHQARKLGLGIHLNAFAIAAARCLGAKAMIGTSGTADGQDRFHERFGFRPVPGTRRYVERYTEDVVIMLYQSALPAGEYAGLVEHLEDAFPAATVSAEQAGLDSDLRVDRPEREGARPPAVALRVAARRGDAAARESWQPVLFDLAREQDRPGVQDLLDSGEVREVMDTIGDQLKELVTSREPRLRSSPEAVERAVAEQLGGAGRDEYGTWAWYPWSGRLVHLLPRDEFRLVRTDRNRGRIDRAQQRRLLGRRVGIIGLSVGSSAALTFAMEGIGGSFKLADFDSLSVSNLNRLRAGVHHLGLNKCVLAARQMLELDPWLDIEIYQGGLTDETMERFFSGGAGPIDLLVEECDTPYVKLAARERARALGIPVVMDANDRGLLDVERFDLEPDRPLLHGLLGGTTSADLADLTQQEMVDVILTMVDRERISPELTASITQIGTTLSSWPQLASGVALGGALTAEAGRRILLGQPRPSGRFYTDLEVLTAADRNTLAPPGRGQQLTVAAEATSSRPRARNSLMTTATDILTRVTAIVAAVAELPVDGLAPESRLVEDLDLDSLQVVEIAVRAEELFQAPVDDSLLAEPETTVAGCARAVEEALVQAVRP</sequence>
<dbReference type="PANTHER" id="PTHR43267">
    <property type="entry name" value="TRNA THREONYLCARBAMOYLADENOSINE DEHYDRATASE"/>
    <property type="match status" value="1"/>
</dbReference>
<proteinExistence type="predicted"/>
<dbReference type="Gene3D" id="1.10.1200.10">
    <property type="entry name" value="ACP-like"/>
    <property type="match status" value="1"/>
</dbReference>
<evidence type="ECO:0000259" key="1">
    <source>
        <dbReference type="PROSITE" id="PS50075"/>
    </source>
</evidence>
<keyword evidence="2" id="KW-0548">Nucleotidyltransferase</keyword>
<organism evidence="2 3">
    <name type="scientific">Streptomyces beijiangensis</name>
    <dbReference type="NCBI Taxonomy" id="163361"/>
    <lineage>
        <taxon>Bacteria</taxon>
        <taxon>Bacillati</taxon>
        <taxon>Actinomycetota</taxon>
        <taxon>Actinomycetes</taxon>
        <taxon>Kitasatosporales</taxon>
        <taxon>Streptomycetaceae</taxon>
        <taxon>Streptomyces</taxon>
    </lineage>
</organism>
<dbReference type="InterPro" id="IPR016181">
    <property type="entry name" value="Acyl_CoA_acyltransferase"/>
</dbReference>
<dbReference type="GO" id="GO:0008641">
    <property type="term" value="F:ubiquitin-like modifier activating enzyme activity"/>
    <property type="evidence" value="ECO:0007669"/>
    <property type="project" value="InterPro"/>
</dbReference>
<dbReference type="SUPFAM" id="SSF69572">
    <property type="entry name" value="Activating enzymes of the ubiquitin-like proteins"/>
    <property type="match status" value="1"/>
</dbReference>
<dbReference type="Proteomes" id="UP000664167">
    <property type="component" value="Unassembled WGS sequence"/>
</dbReference>
<keyword evidence="2" id="KW-0808">Transferase</keyword>
<dbReference type="GO" id="GO:0061503">
    <property type="term" value="F:tRNA threonylcarbamoyladenosine dehydratase"/>
    <property type="evidence" value="ECO:0007669"/>
    <property type="project" value="TreeGrafter"/>
</dbReference>
<dbReference type="InterPro" id="IPR035985">
    <property type="entry name" value="Ubiquitin-activating_enz"/>
</dbReference>
<evidence type="ECO:0000313" key="3">
    <source>
        <dbReference type="Proteomes" id="UP000664167"/>
    </source>
</evidence>
<dbReference type="CDD" id="cd01483">
    <property type="entry name" value="E1_enzyme_family"/>
    <property type="match status" value="1"/>
</dbReference>
<dbReference type="RefSeq" id="WP_206962734.1">
    <property type="nucleotide sequence ID" value="NZ_BAAAJJ010000007.1"/>
</dbReference>
<feature type="domain" description="Carrier" evidence="1">
    <location>
        <begin position="570"/>
        <end position="646"/>
    </location>
</feature>
<dbReference type="GO" id="GO:0061504">
    <property type="term" value="P:cyclic threonylcarbamoyladenosine biosynthetic process"/>
    <property type="evidence" value="ECO:0007669"/>
    <property type="project" value="TreeGrafter"/>
</dbReference>
<dbReference type="InterPro" id="IPR036736">
    <property type="entry name" value="ACP-like_sf"/>
</dbReference>
<dbReference type="GO" id="GO:0016779">
    <property type="term" value="F:nucleotidyltransferase activity"/>
    <property type="evidence" value="ECO:0007669"/>
    <property type="project" value="UniProtKB-KW"/>
</dbReference>
<protein>
    <submittedName>
        <fullName evidence="2">ThiF family adenylyltransferase</fullName>
    </submittedName>
</protein>
<evidence type="ECO:0000313" key="2">
    <source>
        <dbReference type="EMBL" id="MBO0513309.1"/>
    </source>
</evidence>
<dbReference type="EMBL" id="JAFLRJ010000146">
    <property type="protein sequence ID" value="MBO0513309.1"/>
    <property type="molecule type" value="Genomic_DNA"/>
</dbReference>
<keyword evidence="3" id="KW-1185">Reference proteome</keyword>
<dbReference type="Gene3D" id="3.40.630.30">
    <property type="match status" value="1"/>
</dbReference>
<dbReference type="InterPro" id="IPR000594">
    <property type="entry name" value="ThiF_NAD_FAD-bd"/>
</dbReference>
<name>A0A939F7W8_9ACTN</name>